<evidence type="ECO:0000313" key="1">
    <source>
        <dbReference type="EMBL" id="KIM84642.1"/>
    </source>
</evidence>
<dbReference type="EMBL" id="KN832987">
    <property type="protein sequence ID" value="KIM84642.1"/>
    <property type="molecule type" value="Genomic_DNA"/>
</dbReference>
<protein>
    <submittedName>
        <fullName evidence="1">Uncharacterized protein</fullName>
    </submittedName>
</protein>
<sequence>MVSQQVEVSDFAVAGKFFFTESVILQLFKHLVRNTQIYGNTLRSMKGFHPTVKELFRSCCQLCYVLLRPRAMGIGVGKPRASDSYVLLSITD</sequence>
<name>A0A0C3C4U9_PILCF</name>
<dbReference type="Proteomes" id="UP000054166">
    <property type="component" value="Unassembled WGS sequence"/>
</dbReference>
<organism evidence="1 2">
    <name type="scientific">Piloderma croceum (strain F 1598)</name>
    <dbReference type="NCBI Taxonomy" id="765440"/>
    <lineage>
        <taxon>Eukaryota</taxon>
        <taxon>Fungi</taxon>
        <taxon>Dikarya</taxon>
        <taxon>Basidiomycota</taxon>
        <taxon>Agaricomycotina</taxon>
        <taxon>Agaricomycetes</taxon>
        <taxon>Agaricomycetidae</taxon>
        <taxon>Atheliales</taxon>
        <taxon>Atheliaceae</taxon>
        <taxon>Piloderma</taxon>
    </lineage>
</organism>
<keyword evidence="2" id="KW-1185">Reference proteome</keyword>
<accession>A0A0C3C4U9</accession>
<evidence type="ECO:0000313" key="2">
    <source>
        <dbReference type="Proteomes" id="UP000054166"/>
    </source>
</evidence>
<dbReference type="HOGENOM" id="CLU_2414080_0_0_1"/>
<reference evidence="1 2" key="1">
    <citation type="submission" date="2014-04" db="EMBL/GenBank/DDBJ databases">
        <authorList>
            <consortium name="DOE Joint Genome Institute"/>
            <person name="Kuo A."/>
            <person name="Tarkka M."/>
            <person name="Buscot F."/>
            <person name="Kohler A."/>
            <person name="Nagy L.G."/>
            <person name="Floudas D."/>
            <person name="Copeland A."/>
            <person name="Barry K.W."/>
            <person name="Cichocki N."/>
            <person name="Veneault-Fourrey C."/>
            <person name="LaButti K."/>
            <person name="Lindquist E.A."/>
            <person name="Lipzen A."/>
            <person name="Lundell T."/>
            <person name="Morin E."/>
            <person name="Murat C."/>
            <person name="Sun H."/>
            <person name="Tunlid A."/>
            <person name="Henrissat B."/>
            <person name="Grigoriev I.V."/>
            <person name="Hibbett D.S."/>
            <person name="Martin F."/>
            <person name="Nordberg H.P."/>
            <person name="Cantor M.N."/>
            <person name="Hua S.X."/>
        </authorList>
    </citation>
    <scope>NUCLEOTIDE SEQUENCE [LARGE SCALE GENOMIC DNA]</scope>
    <source>
        <strain evidence="1 2">F 1598</strain>
    </source>
</reference>
<dbReference type="AlphaFoldDB" id="A0A0C3C4U9"/>
<proteinExistence type="predicted"/>
<gene>
    <name evidence="1" type="ORF">PILCRDRAFT_818228</name>
</gene>
<reference evidence="2" key="2">
    <citation type="submission" date="2015-01" db="EMBL/GenBank/DDBJ databases">
        <title>Evolutionary Origins and Diversification of the Mycorrhizal Mutualists.</title>
        <authorList>
            <consortium name="DOE Joint Genome Institute"/>
            <consortium name="Mycorrhizal Genomics Consortium"/>
            <person name="Kohler A."/>
            <person name="Kuo A."/>
            <person name="Nagy L.G."/>
            <person name="Floudas D."/>
            <person name="Copeland A."/>
            <person name="Barry K.W."/>
            <person name="Cichocki N."/>
            <person name="Veneault-Fourrey C."/>
            <person name="LaButti K."/>
            <person name="Lindquist E.A."/>
            <person name="Lipzen A."/>
            <person name="Lundell T."/>
            <person name="Morin E."/>
            <person name="Murat C."/>
            <person name="Riley R."/>
            <person name="Ohm R."/>
            <person name="Sun H."/>
            <person name="Tunlid A."/>
            <person name="Henrissat B."/>
            <person name="Grigoriev I.V."/>
            <person name="Hibbett D.S."/>
            <person name="Martin F."/>
        </authorList>
    </citation>
    <scope>NUCLEOTIDE SEQUENCE [LARGE SCALE GENOMIC DNA]</scope>
    <source>
        <strain evidence="2">F 1598</strain>
    </source>
</reference>
<dbReference type="InParanoid" id="A0A0C3C4U9"/>